<dbReference type="GO" id="GO:0032259">
    <property type="term" value="P:methylation"/>
    <property type="evidence" value="ECO:0007669"/>
    <property type="project" value="UniProtKB-KW"/>
</dbReference>
<proteinExistence type="inferred from homology"/>
<dbReference type="InterPro" id="IPR041369">
    <property type="entry name" value="TrmO_C"/>
</dbReference>
<evidence type="ECO:0000256" key="1">
    <source>
        <dbReference type="ARBA" id="ARBA00022691"/>
    </source>
</evidence>
<evidence type="ECO:0000313" key="5">
    <source>
        <dbReference type="Proteomes" id="UP000199073"/>
    </source>
</evidence>
<comment type="similarity">
    <text evidence="2">Belongs to the tRNA methyltransferase O family.</text>
</comment>
<dbReference type="Pfam" id="PF18389">
    <property type="entry name" value="TrmO_C"/>
    <property type="match status" value="1"/>
</dbReference>
<dbReference type="InterPro" id="IPR040372">
    <property type="entry name" value="YaeB-like"/>
</dbReference>
<dbReference type="PROSITE" id="PS51668">
    <property type="entry name" value="TSAA_2"/>
    <property type="match status" value="1"/>
</dbReference>
<dbReference type="EMBL" id="FNJI01000003">
    <property type="protein sequence ID" value="SDO58833.1"/>
    <property type="molecule type" value="Genomic_DNA"/>
</dbReference>
<evidence type="ECO:0000313" key="4">
    <source>
        <dbReference type="EMBL" id="SDO58833.1"/>
    </source>
</evidence>
<dbReference type="Proteomes" id="UP000199073">
    <property type="component" value="Unassembled WGS sequence"/>
</dbReference>
<feature type="domain" description="TsaA-like" evidence="3">
    <location>
        <begin position="5"/>
        <end position="146"/>
    </location>
</feature>
<dbReference type="InterPro" id="IPR036413">
    <property type="entry name" value="YaeB-like_sf"/>
</dbReference>
<protein>
    <submittedName>
        <fullName evidence="4">tRNA-Thr(GGU) m(6)t(6)A37 methyltransferase TsaA</fullName>
    </submittedName>
</protein>
<organism evidence="4 5">
    <name type="scientific">Desulforhopalus singaporensis</name>
    <dbReference type="NCBI Taxonomy" id="91360"/>
    <lineage>
        <taxon>Bacteria</taxon>
        <taxon>Pseudomonadati</taxon>
        <taxon>Thermodesulfobacteriota</taxon>
        <taxon>Desulfobulbia</taxon>
        <taxon>Desulfobulbales</taxon>
        <taxon>Desulfocapsaceae</taxon>
        <taxon>Desulforhopalus</taxon>
    </lineage>
</organism>
<dbReference type="STRING" id="91360.SAMN05660330_00611"/>
<dbReference type="InterPro" id="IPR023370">
    <property type="entry name" value="TrmO-like_N"/>
</dbReference>
<dbReference type="Gene3D" id="3.30.2310.10">
    <property type="entry name" value="YaeB-like"/>
    <property type="match status" value="1"/>
</dbReference>
<keyword evidence="1" id="KW-0949">S-adenosyl-L-methionine</keyword>
<evidence type="ECO:0000259" key="3">
    <source>
        <dbReference type="PROSITE" id="PS51668"/>
    </source>
</evidence>
<dbReference type="Pfam" id="PF01980">
    <property type="entry name" value="TrmO_N"/>
    <property type="match status" value="1"/>
</dbReference>
<dbReference type="PANTHER" id="PTHR12818:SF0">
    <property type="entry name" value="TRNA (ADENINE(37)-N6)-METHYLTRANSFERASE"/>
    <property type="match status" value="1"/>
</dbReference>
<dbReference type="OrthoDB" id="9804309at2"/>
<sequence>MKIVAEQIGVIHSCFTEKFGIPRQPGMVKSSVAELELISPYNREEMVRGLDQFSHVWIHFVFHTVVCQGWKSMVRPPWLGGKKKVGVFGCRTPHRPNHLGLSAVRLEGIEVRKSGPVLLLSGIDLLDGTPVIDIKPYVPYCDKIDDAVAGYADGAVPGAEVVFSDSAVEFCNSYRLRTGRDIKTLIAEMIRQDPRPAIQKNSEKSSFGMLLWDVNVRFQVTGADFFVESCHMV</sequence>
<dbReference type="Gene3D" id="2.40.30.70">
    <property type="entry name" value="YaeB-like"/>
    <property type="match status" value="1"/>
</dbReference>
<dbReference type="NCBIfam" id="TIGR00104">
    <property type="entry name" value="tRNA_TsaA"/>
    <property type="match status" value="1"/>
</dbReference>
<gene>
    <name evidence="4" type="ORF">SAMN05660330_00611</name>
</gene>
<name>A0A1H0KSS1_9BACT</name>
<dbReference type="InterPro" id="IPR036414">
    <property type="entry name" value="YaeB_N_sf"/>
</dbReference>
<dbReference type="GO" id="GO:0008168">
    <property type="term" value="F:methyltransferase activity"/>
    <property type="evidence" value="ECO:0007669"/>
    <property type="project" value="UniProtKB-KW"/>
</dbReference>
<dbReference type="CDD" id="cd09281">
    <property type="entry name" value="UPF0066"/>
    <property type="match status" value="1"/>
</dbReference>
<accession>A0A1H0KSS1</accession>
<keyword evidence="4" id="KW-0489">Methyltransferase</keyword>
<keyword evidence="5" id="KW-1185">Reference proteome</keyword>
<dbReference type="SUPFAM" id="SSF118196">
    <property type="entry name" value="YaeB-like"/>
    <property type="match status" value="1"/>
</dbReference>
<evidence type="ECO:0000256" key="2">
    <source>
        <dbReference type="ARBA" id="ARBA00033753"/>
    </source>
</evidence>
<dbReference type="PANTHER" id="PTHR12818">
    <property type="entry name" value="TRNA (ADENINE(37)-N6)-METHYLTRANSFERASE"/>
    <property type="match status" value="1"/>
</dbReference>
<reference evidence="4 5" key="1">
    <citation type="submission" date="2016-10" db="EMBL/GenBank/DDBJ databases">
        <authorList>
            <person name="de Groot N.N."/>
        </authorList>
    </citation>
    <scope>NUCLEOTIDE SEQUENCE [LARGE SCALE GENOMIC DNA]</scope>
    <source>
        <strain evidence="4 5">DSM 12130</strain>
    </source>
</reference>
<dbReference type="RefSeq" id="WP_092219642.1">
    <property type="nucleotide sequence ID" value="NZ_FNJI01000003.1"/>
</dbReference>
<dbReference type="AlphaFoldDB" id="A0A1H0KSS1"/>
<keyword evidence="4" id="KW-0808">Transferase</keyword>